<reference evidence="1 2" key="1">
    <citation type="submission" date="2015-10" db="EMBL/GenBank/DDBJ databases">
        <title>Draft genome sequence of Streptomyces sp. RV15, isolated from a marine sponge.</title>
        <authorList>
            <person name="Ruckert C."/>
            <person name="Abdelmohsen U.R."/>
            <person name="Winkler A."/>
            <person name="Hentschel U."/>
            <person name="Kalinowski J."/>
            <person name="Kampfer P."/>
            <person name="Glaeser S."/>
        </authorList>
    </citation>
    <scope>NUCLEOTIDE SEQUENCE [LARGE SCALE GENOMIC DNA]</scope>
    <source>
        <strain evidence="1 2">RV15</strain>
    </source>
</reference>
<accession>A0A117S139</accession>
<evidence type="ECO:0000313" key="2">
    <source>
        <dbReference type="Proteomes" id="UP000053260"/>
    </source>
</evidence>
<dbReference type="STRING" id="909626.AQJ91_17750"/>
<dbReference type="OrthoDB" id="4332513at2"/>
<dbReference type="EMBL" id="LMXB01000048">
    <property type="protein sequence ID" value="KUO19671.1"/>
    <property type="molecule type" value="Genomic_DNA"/>
</dbReference>
<organism evidence="1 2">
    <name type="scientific">Streptomyces dysideae</name>
    <dbReference type="NCBI Taxonomy" id="909626"/>
    <lineage>
        <taxon>Bacteria</taxon>
        <taxon>Bacillati</taxon>
        <taxon>Actinomycetota</taxon>
        <taxon>Actinomycetes</taxon>
        <taxon>Kitasatosporales</taxon>
        <taxon>Streptomycetaceae</taxon>
        <taxon>Streptomyces</taxon>
    </lineage>
</organism>
<dbReference type="AlphaFoldDB" id="A0A117S139"/>
<comment type="caution">
    <text evidence="1">The sequence shown here is derived from an EMBL/GenBank/DDBJ whole genome shotgun (WGS) entry which is preliminary data.</text>
</comment>
<evidence type="ECO:0000313" key="1">
    <source>
        <dbReference type="EMBL" id="KUO19671.1"/>
    </source>
</evidence>
<keyword evidence="2" id="KW-1185">Reference proteome</keyword>
<protein>
    <submittedName>
        <fullName evidence="1">Uncharacterized protein</fullName>
    </submittedName>
</protein>
<dbReference type="RefSeq" id="WP_067022222.1">
    <property type="nucleotide sequence ID" value="NZ_KQ949084.1"/>
</dbReference>
<proteinExistence type="predicted"/>
<sequence length="76" mass="8366">MADGTQGRQVEERWLDTGSGPGRVVQVYVYPADPVETARRALKVHLENCAECAPDSWCPVSDRLYAAYRGERGPAS</sequence>
<name>A0A117S139_9ACTN</name>
<gene>
    <name evidence="1" type="ORF">AQJ91_17750</name>
</gene>
<dbReference type="Proteomes" id="UP000053260">
    <property type="component" value="Unassembled WGS sequence"/>
</dbReference>